<evidence type="ECO:0000313" key="1">
    <source>
        <dbReference type="EMBL" id="QDH45158.1"/>
    </source>
</evidence>
<dbReference type="EMBL" id="MK770411">
    <property type="protein sequence ID" value="QDH45158.1"/>
    <property type="molecule type" value="Genomic_DNA"/>
</dbReference>
<sequence length="92" mass="10015">MKVDFKEVNALVDKLEYHFWQVPNTTVTVCVATLDGFQMGVGTSGCVDPAEFNADIGKQVAQENALAQAKDQIWLLKGAALRADLFPGFLQA</sequence>
<proteinExistence type="predicted"/>
<dbReference type="RefSeq" id="YP_009845559.1">
    <property type="nucleotide sequence ID" value="NC_048763.1"/>
</dbReference>
<protein>
    <submittedName>
        <fullName evidence="1">Uncharacterized protein</fullName>
    </submittedName>
</protein>
<dbReference type="InterPro" id="IPR025915">
    <property type="entry name" value="Phage_gp49_66"/>
</dbReference>
<dbReference type="KEGG" id="vg:55615920"/>
<reference evidence="1 2" key="1">
    <citation type="submission" date="2019-04" db="EMBL/GenBank/DDBJ databases">
        <title>Salmonella bacteriophage diversity and host specificity revealed by physiological characterization and whole genome sequencing.</title>
        <authorList>
            <person name="Fong K."/>
            <person name="Wang S."/>
            <person name="Delaquis P."/>
            <person name="Tremblay D."/>
            <person name="Moineau S."/>
            <person name="Levesque R."/>
            <person name="Goodridge L."/>
        </authorList>
    </citation>
    <scope>NUCLEOTIDE SEQUENCE [LARGE SCALE GENOMIC DNA]</scope>
</reference>
<name>A0A513ZWU0_9CAUD</name>
<dbReference type="Proteomes" id="UP000317247">
    <property type="component" value="Segment"/>
</dbReference>
<dbReference type="Pfam" id="PF13876">
    <property type="entry name" value="Phage_gp49_66"/>
    <property type="match status" value="1"/>
</dbReference>
<evidence type="ECO:0000313" key="2">
    <source>
        <dbReference type="Proteomes" id="UP000317247"/>
    </source>
</evidence>
<organism evidence="1 2">
    <name type="scientific">Salmonella phage SE13</name>
    <dbReference type="NCBI Taxonomy" id="2575325"/>
    <lineage>
        <taxon>Viruses</taxon>
        <taxon>Duplodnaviria</taxon>
        <taxon>Heunggongvirae</taxon>
        <taxon>Uroviricota</taxon>
        <taxon>Caudoviricetes</taxon>
        <taxon>Rosemountvirus</taxon>
        <taxon>Rosemountvirus SE13</taxon>
    </lineage>
</organism>
<keyword evidence="2" id="KW-1185">Reference proteome</keyword>
<accession>A0A513ZWU0</accession>
<dbReference type="GeneID" id="55615920"/>